<sequence length="290" mass="32415">ASNILGTIGTVCWCVQLIPQIFFNWKRKDCTGVPWIMMYLWAVSGVPFIVYFTVPRSNIPLMVQPVLFTFFAVITWAQVLYYPPVNIPTKRVILYVGFTVLIFIGVILGCILPLTPIYNRGIHWPMTIVGVIASVLLAAGLIPPYFELAKRGGEVVGINFLFLSVDSLGALFSILALVFQKGDFDLMGCILYAIVLVLELGIFFSHVLWMIRTRKKRKLALQQKDNEFDESSGHTDDDCKSNLSQTAFSSEIRNISITDQVPNDKEISIIGKPIATDSQSNFHVTDLTSV</sequence>
<dbReference type="InterPro" id="IPR006603">
    <property type="entry name" value="PQ-loop_rpt"/>
</dbReference>
<keyword evidence="4 5" id="KW-0472">Membrane</keyword>
<feature type="transmembrane region" description="Helical" evidence="5">
    <location>
        <begin position="190"/>
        <end position="211"/>
    </location>
</feature>
<dbReference type="PANTHER" id="PTHR16201:SF37">
    <property type="entry name" value="PQ-LOOP REPEAT-CONTAINING PROTEIN"/>
    <property type="match status" value="1"/>
</dbReference>
<keyword evidence="7" id="KW-1185">Reference proteome</keyword>
<dbReference type="Proteomes" id="UP000095009">
    <property type="component" value="Unassembled WGS sequence"/>
</dbReference>
<reference evidence="6 7" key="1">
    <citation type="journal article" date="2016" name="Proc. Natl. Acad. Sci. U.S.A.">
        <title>Comparative genomics of biotechnologically important yeasts.</title>
        <authorList>
            <person name="Riley R."/>
            <person name="Haridas S."/>
            <person name="Wolfe K.H."/>
            <person name="Lopes M.R."/>
            <person name="Hittinger C.T."/>
            <person name="Goeker M."/>
            <person name="Salamov A.A."/>
            <person name="Wisecaver J.H."/>
            <person name="Long T.M."/>
            <person name="Calvey C.H."/>
            <person name="Aerts A.L."/>
            <person name="Barry K.W."/>
            <person name="Choi C."/>
            <person name="Clum A."/>
            <person name="Coughlan A.Y."/>
            <person name="Deshpande S."/>
            <person name="Douglass A.P."/>
            <person name="Hanson S.J."/>
            <person name="Klenk H.-P."/>
            <person name="LaButti K.M."/>
            <person name="Lapidus A."/>
            <person name="Lindquist E.A."/>
            <person name="Lipzen A.M."/>
            <person name="Meier-Kolthoff J.P."/>
            <person name="Ohm R.A."/>
            <person name="Otillar R.P."/>
            <person name="Pangilinan J.L."/>
            <person name="Peng Y."/>
            <person name="Rokas A."/>
            <person name="Rosa C.A."/>
            <person name="Scheuner C."/>
            <person name="Sibirny A.A."/>
            <person name="Slot J.C."/>
            <person name="Stielow J.B."/>
            <person name="Sun H."/>
            <person name="Kurtzman C.P."/>
            <person name="Blackwell M."/>
            <person name="Grigoriev I.V."/>
            <person name="Jeffries T.W."/>
        </authorList>
    </citation>
    <scope>NUCLEOTIDE SEQUENCE [LARGE SCALE GENOMIC DNA]</scope>
    <source>
        <strain evidence="6 7">DSM 6958</strain>
    </source>
</reference>
<feature type="transmembrane region" description="Helical" evidence="5">
    <location>
        <begin position="66"/>
        <end position="85"/>
    </location>
</feature>
<dbReference type="Pfam" id="PF04193">
    <property type="entry name" value="PQ-loop"/>
    <property type="match status" value="1"/>
</dbReference>
<dbReference type="SMART" id="SM00679">
    <property type="entry name" value="CTNS"/>
    <property type="match status" value="2"/>
</dbReference>
<evidence type="ECO:0008006" key="8">
    <source>
        <dbReference type="Google" id="ProtNLM"/>
    </source>
</evidence>
<dbReference type="AlphaFoldDB" id="A0A1E3PQK4"/>
<proteinExistence type="predicted"/>
<gene>
    <name evidence="6" type="ORF">NADFUDRAFT_21753</name>
</gene>
<comment type="subcellular location">
    <subcellularLocation>
        <location evidence="1">Membrane</location>
        <topology evidence="1">Multi-pass membrane protein</topology>
    </subcellularLocation>
</comment>
<accession>A0A1E3PQK4</accession>
<name>A0A1E3PQK4_9ASCO</name>
<keyword evidence="2 5" id="KW-0812">Transmembrane</keyword>
<feature type="non-terminal residue" evidence="6">
    <location>
        <position position="1"/>
    </location>
</feature>
<dbReference type="InterPro" id="IPR051415">
    <property type="entry name" value="LAAT-1"/>
</dbReference>
<evidence type="ECO:0000313" key="7">
    <source>
        <dbReference type="Proteomes" id="UP000095009"/>
    </source>
</evidence>
<evidence type="ECO:0000256" key="5">
    <source>
        <dbReference type="SAM" id="Phobius"/>
    </source>
</evidence>
<feature type="transmembrane region" description="Helical" evidence="5">
    <location>
        <begin position="124"/>
        <end position="146"/>
    </location>
</feature>
<dbReference type="GO" id="GO:0016020">
    <property type="term" value="C:membrane"/>
    <property type="evidence" value="ECO:0007669"/>
    <property type="project" value="UniProtKB-SubCell"/>
</dbReference>
<evidence type="ECO:0000256" key="3">
    <source>
        <dbReference type="ARBA" id="ARBA00022989"/>
    </source>
</evidence>
<feature type="transmembrane region" description="Helical" evidence="5">
    <location>
        <begin position="158"/>
        <end position="178"/>
    </location>
</feature>
<evidence type="ECO:0000256" key="4">
    <source>
        <dbReference type="ARBA" id="ARBA00023136"/>
    </source>
</evidence>
<dbReference type="OrthoDB" id="407617at2759"/>
<protein>
    <recommendedName>
        <fullName evidence="8">PQ-loop-domain-containing protein</fullName>
    </recommendedName>
</protein>
<dbReference type="Gene3D" id="1.20.1280.290">
    <property type="match status" value="1"/>
</dbReference>
<dbReference type="EMBL" id="KV454407">
    <property type="protein sequence ID" value="ODQ67127.1"/>
    <property type="molecule type" value="Genomic_DNA"/>
</dbReference>
<evidence type="ECO:0000256" key="1">
    <source>
        <dbReference type="ARBA" id="ARBA00004141"/>
    </source>
</evidence>
<evidence type="ECO:0000256" key="2">
    <source>
        <dbReference type="ARBA" id="ARBA00022692"/>
    </source>
</evidence>
<organism evidence="6 7">
    <name type="scientific">Nadsonia fulvescens var. elongata DSM 6958</name>
    <dbReference type="NCBI Taxonomy" id="857566"/>
    <lineage>
        <taxon>Eukaryota</taxon>
        <taxon>Fungi</taxon>
        <taxon>Dikarya</taxon>
        <taxon>Ascomycota</taxon>
        <taxon>Saccharomycotina</taxon>
        <taxon>Dipodascomycetes</taxon>
        <taxon>Dipodascales</taxon>
        <taxon>Dipodascales incertae sedis</taxon>
        <taxon>Nadsonia</taxon>
    </lineage>
</organism>
<keyword evidence="3 5" id="KW-1133">Transmembrane helix</keyword>
<feature type="transmembrane region" description="Helical" evidence="5">
    <location>
        <begin position="6"/>
        <end position="23"/>
    </location>
</feature>
<feature type="transmembrane region" description="Helical" evidence="5">
    <location>
        <begin position="35"/>
        <end position="54"/>
    </location>
</feature>
<feature type="transmembrane region" description="Helical" evidence="5">
    <location>
        <begin position="92"/>
        <end position="118"/>
    </location>
</feature>
<dbReference type="PANTHER" id="PTHR16201">
    <property type="entry name" value="SEVEN TRANSMEMBRANE PROTEIN 1-RELATED"/>
    <property type="match status" value="1"/>
</dbReference>
<evidence type="ECO:0000313" key="6">
    <source>
        <dbReference type="EMBL" id="ODQ67127.1"/>
    </source>
</evidence>